<evidence type="ECO:0000256" key="12">
    <source>
        <dbReference type="SAM" id="MobiDB-lite"/>
    </source>
</evidence>
<gene>
    <name evidence="14" type="ORF">N7482_007198</name>
</gene>
<feature type="compositionally biased region" description="Polar residues" evidence="12">
    <location>
        <begin position="190"/>
        <end position="213"/>
    </location>
</feature>
<feature type="compositionally biased region" description="Low complexity" evidence="12">
    <location>
        <begin position="43"/>
        <end position="55"/>
    </location>
</feature>
<dbReference type="GeneID" id="81428499"/>
<feature type="region of interest" description="Disordered" evidence="12">
    <location>
        <begin position="533"/>
        <end position="576"/>
    </location>
</feature>
<comment type="caution">
    <text evidence="14">The sequence shown here is derived from an EMBL/GenBank/DDBJ whole genome shotgun (WGS) entry which is preliminary data.</text>
</comment>
<dbReference type="Proteomes" id="UP001149163">
    <property type="component" value="Unassembled WGS sequence"/>
</dbReference>
<evidence type="ECO:0000256" key="7">
    <source>
        <dbReference type="ARBA" id="ARBA00023054"/>
    </source>
</evidence>
<keyword evidence="15" id="KW-1185">Reference proteome</keyword>
<evidence type="ECO:0000313" key="15">
    <source>
        <dbReference type="Proteomes" id="UP001149163"/>
    </source>
</evidence>
<feature type="region of interest" description="Disordered" evidence="12">
    <location>
        <begin position="188"/>
        <end position="254"/>
    </location>
</feature>
<proteinExistence type="predicted"/>
<comment type="catalytic activity">
    <reaction evidence="11">
        <text>GTP + H2O = GDP + phosphate + H(+)</text>
        <dbReference type="Rhea" id="RHEA:19669"/>
        <dbReference type="ChEBI" id="CHEBI:15377"/>
        <dbReference type="ChEBI" id="CHEBI:15378"/>
        <dbReference type="ChEBI" id="CHEBI:37565"/>
        <dbReference type="ChEBI" id="CHEBI:43474"/>
        <dbReference type="ChEBI" id="CHEBI:58189"/>
    </reaction>
</comment>
<dbReference type="FunFam" id="3.40.50.300:FF:000638">
    <property type="entry name" value="Transmembrane GTPase Fzo1, putative"/>
    <property type="match status" value="1"/>
</dbReference>
<accession>A0A9W9HXP2</accession>
<keyword evidence="9" id="KW-0342">GTP-binding</keyword>
<dbReference type="GO" id="GO:0005525">
    <property type="term" value="F:GTP binding"/>
    <property type="evidence" value="ECO:0007669"/>
    <property type="project" value="UniProtKB-KW"/>
</dbReference>
<dbReference type="PANTHER" id="PTHR10465:SF0">
    <property type="entry name" value="SARCALUMENIN"/>
    <property type="match status" value="1"/>
</dbReference>
<dbReference type="EMBL" id="JAPQKN010000004">
    <property type="protein sequence ID" value="KAJ5160194.1"/>
    <property type="molecule type" value="Genomic_DNA"/>
</dbReference>
<evidence type="ECO:0000256" key="1">
    <source>
        <dbReference type="ARBA" id="ARBA00004374"/>
    </source>
</evidence>
<dbReference type="OrthoDB" id="9984778at2759"/>
<evidence type="ECO:0000256" key="8">
    <source>
        <dbReference type="ARBA" id="ARBA00023128"/>
    </source>
</evidence>
<evidence type="ECO:0000256" key="11">
    <source>
        <dbReference type="ARBA" id="ARBA00048548"/>
    </source>
</evidence>
<evidence type="ECO:0000256" key="6">
    <source>
        <dbReference type="ARBA" id="ARBA00022989"/>
    </source>
</evidence>
<dbReference type="GO" id="GO:0003924">
    <property type="term" value="F:GTPase activity"/>
    <property type="evidence" value="ECO:0007669"/>
    <property type="project" value="InterPro"/>
</dbReference>
<reference evidence="14" key="2">
    <citation type="journal article" date="2023" name="IMA Fungus">
        <title>Comparative genomic study of the Penicillium genus elucidates a diverse pangenome and 15 lateral gene transfer events.</title>
        <authorList>
            <person name="Petersen C."/>
            <person name="Sorensen T."/>
            <person name="Nielsen M.R."/>
            <person name="Sondergaard T.E."/>
            <person name="Sorensen J.L."/>
            <person name="Fitzpatrick D.A."/>
            <person name="Frisvad J.C."/>
            <person name="Nielsen K.L."/>
        </authorList>
    </citation>
    <scope>NUCLEOTIDE SEQUENCE</scope>
    <source>
        <strain evidence="14">IBT 26290</strain>
    </source>
</reference>
<dbReference type="InterPro" id="IPR045063">
    <property type="entry name" value="Dynamin_N"/>
</dbReference>
<dbReference type="SUPFAM" id="SSF52540">
    <property type="entry name" value="P-loop containing nucleoside triphosphate hydrolases"/>
    <property type="match status" value="1"/>
</dbReference>
<protein>
    <recommendedName>
        <fullName evidence="13">Dynamin-type G domain-containing protein</fullName>
    </recommendedName>
</protein>
<dbReference type="InterPro" id="IPR030381">
    <property type="entry name" value="G_DYNAMIN_dom"/>
</dbReference>
<evidence type="ECO:0000256" key="5">
    <source>
        <dbReference type="ARBA" id="ARBA00022801"/>
    </source>
</evidence>
<keyword evidence="7" id="KW-0175">Coiled coil</keyword>
<keyword evidence="4" id="KW-1000">Mitochondrion outer membrane</keyword>
<evidence type="ECO:0000256" key="2">
    <source>
        <dbReference type="ARBA" id="ARBA00022692"/>
    </source>
</evidence>
<dbReference type="AlphaFoldDB" id="A0A9W9HXP2"/>
<evidence type="ECO:0000313" key="14">
    <source>
        <dbReference type="EMBL" id="KAJ5160194.1"/>
    </source>
</evidence>
<keyword evidence="5" id="KW-0378">Hydrolase</keyword>
<dbReference type="Gene3D" id="3.40.50.300">
    <property type="entry name" value="P-loop containing nucleotide triphosphate hydrolases"/>
    <property type="match status" value="1"/>
</dbReference>
<organism evidence="14 15">
    <name type="scientific">Penicillium canariense</name>
    <dbReference type="NCBI Taxonomy" id="189055"/>
    <lineage>
        <taxon>Eukaryota</taxon>
        <taxon>Fungi</taxon>
        <taxon>Dikarya</taxon>
        <taxon>Ascomycota</taxon>
        <taxon>Pezizomycotina</taxon>
        <taxon>Eurotiomycetes</taxon>
        <taxon>Eurotiomycetidae</taxon>
        <taxon>Eurotiales</taxon>
        <taxon>Aspergillaceae</taxon>
        <taxon>Penicillium</taxon>
    </lineage>
</organism>
<keyword evidence="6" id="KW-1133">Transmembrane helix</keyword>
<reference evidence="14" key="1">
    <citation type="submission" date="2022-11" db="EMBL/GenBank/DDBJ databases">
        <authorList>
            <person name="Petersen C."/>
        </authorList>
    </citation>
    <scope>NUCLEOTIDE SEQUENCE</scope>
    <source>
        <strain evidence="14">IBT 26290</strain>
    </source>
</reference>
<dbReference type="GO" id="GO:0008053">
    <property type="term" value="P:mitochondrial fusion"/>
    <property type="evidence" value="ECO:0007669"/>
    <property type="project" value="TreeGrafter"/>
</dbReference>
<dbReference type="GO" id="GO:0005741">
    <property type="term" value="C:mitochondrial outer membrane"/>
    <property type="evidence" value="ECO:0007669"/>
    <property type="project" value="UniProtKB-SubCell"/>
</dbReference>
<evidence type="ECO:0000259" key="13">
    <source>
        <dbReference type="PROSITE" id="PS51718"/>
    </source>
</evidence>
<evidence type="ECO:0000256" key="10">
    <source>
        <dbReference type="ARBA" id="ARBA00023136"/>
    </source>
</evidence>
<keyword evidence="10" id="KW-0472">Membrane</keyword>
<feature type="domain" description="Dynamin-type G" evidence="13">
    <location>
        <begin position="313"/>
        <end position="620"/>
    </location>
</feature>
<dbReference type="PROSITE" id="PS51718">
    <property type="entry name" value="G_DYNAMIN_2"/>
    <property type="match status" value="1"/>
</dbReference>
<dbReference type="PANTHER" id="PTHR10465">
    <property type="entry name" value="TRANSMEMBRANE GTPASE FZO1"/>
    <property type="match status" value="1"/>
</dbReference>
<feature type="compositionally biased region" description="Basic and acidic residues" evidence="12">
    <location>
        <begin position="562"/>
        <end position="576"/>
    </location>
</feature>
<sequence>MAALNPFRPGRQLGCKTAHQQTIFVDGPAARLAFVMSQEYFPGEGSSRAGSSRFAGENEERNPFTPQPPPAYMTVGNGSTSESATALMASLNNDSGYGGSIAGDSAVDADASAAWRAGLMEDRPTPVHTPTRSGEWNPAAEHEKQVVANHVHQLLYNSNRTKLGRAISRTIETLKELQDMNRQWPAHYPSVQNIPQSPSDRPQLQHTYSQFTRDGSRPGTPPRPELRRAMTTAAGEDLVESSAAAERRAPPEPRLMTSQIAQEFSILKLDLKLGALSQAELVHSLEKASIASLLDGKISQSIKHLLSLRDRIEDTSSKVLVTGDLNAGKSTFCNALLRRKVLPEDQQPCTSIFCEVLDARENGGIEEVHAVRKEAPYNRNDESTYDVFSLNELENIVVDNTKYMQCKVYVKDVRSIDESLLNNGVVDIALIDAPGLNSDSLKTTAVFARQEEIDVVVFVVSAANHFTLSAKEFILNAAHEKAYIFMVVNGFDQIRDKQRCERMILDQVGKLSPRTYKEADELVHFVSSNAIPVAPPGPLSHSGTSSGGGGDGGDPHDDDDDKDSKDKGKGKEKEKIQDFENLEGALRRFVLEKRSRSKLAPARTYLLNLLADLNSLATVNRDVAQSELKRVTDELAELEPAYENGKKQKGELAEGVNKAIDESSEDVYNHTRSTLTNTIARVSEADLGVEYPGIFAAFQYAEDLKLAMLEQISAAVTGCEDYARDKTVQGVGFIQNIGLLHVGEDKFSALNFRADLMFRRGRRHALARQVDTEVELWDFFDVAGLWERQEKMAGTGVAMTAVTVLGSRALGGFSWVDSAFSAAKFLGPNNLRRLFLPSIVAAAVLTTAYVLSTIPRTLPPRLSKKIAAALSDMDYVHSNANRISSEVRRILRLPANNLQASLAQDIEDLARRQQEVGKVKQESEIASKYFLNLVRESGENRRSVEALDLEGPLPGAMGAIDP</sequence>
<keyword evidence="8" id="KW-0496">Mitochondrion</keyword>
<dbReference type="Pfam" id="PF00350">
    <property type="entry name" value="Dynamin_N"/>
    <property type="match status" value="1"/>
</dbReference>
<comment type="subcellular location">
    <subcellularLocation>
        <location evidence="1">Mitochondrion outer membrane</location>
        <topology evidence="1">Multi-pass membrane protein</topology>
    </subcellularLocation>
</comment>
<dbReference type="InterPro" id="IPR027417">
    <property type="entry name" value="P-loop_NTPase"/>
</dbReference>
<name>A0A9W9HXP2_9EURO</name>
<keyword evidence="3" id="KW-0547">Nucleotide-binding</keyword>
<evidence type="ECO:0000256" key="9">
    <source>
        <dbReference type="ARBA" id="ARBA00023134"/>
    </source>
</evidence>
<evidence type="ECO:0000256" key="3">
    <source>
        <dbReference type="ARBA" id="ARBA00022741"/>
    </source>
</evidence>
<dbReference type="RefSeq" id="XP_056541752.1">
    <property type="nucleotide sequence ID" value="XM_056689323.1"/>
</dbReference>
<feature type="region of interest" description="Disordered" evidence="12">
    <location>
        <begin position="43"/>
        <end position="70"/>
    </location>
</feature>
<dbReference type="InterPro" id="IPR027094">
    <property type="entry name" value="Mitofusin_fam"/>
</dbReference>
<dbReference type="GO" id="GO:0051646">
    <property type="term" value="P:mitochondrion localization"/>
    <property type="evidence" value="ECO:0007669"/>
    <property type="project" value="TreeGrafter"/>
</dbReference>
<keyword evidence="2" id="KW-0812">Transmembrane</keyword>
<evidence type="ECO:0000256" key="4">
    <source>
        <dbReference type="ARBA" id="ARBA00022787"/>
    </source>
</evidence>